<evidence type="ECO:0000313" key="2">
    <source>
        <dbReference type="Proteomes" id="UP000092445"/>
    </source>
</evidence>
<evidence type="ECO:0000313" key="1">
    <source>
        <dbReference type="EnsemblMetazoa" id="GPAI033070-PA"/>
    </source>
</evidence>
<dbReference type="EnsemblMetazoa" id="GPAI033070-RA">
    <property type="protein sequence ID" value="GPAI033070-PA"/>
    <property type="gene ID" value="GPAI033070"/>
</dbReference>
<dbReference type="AlphaFoldDB" id="A0A1B0A371"/>
<name>A0A1B0A371_GLOPL</name>
<dbReference type="Proteomes" id="UP000092445">
    <property type="component" value="Unassembled WGS sequence"/>
</dbReference>
<keyword evidence="2" id="KW-1185">Reference proteome</keyword>
<reference evidence="2" key="1">
    <citation type="submission" date="2014-03" db="EMBL/GenBank/DDBJ databases">
        <authorList>
            <person name="Aksoy S."/>
            <person name="Warren W."/>
            <person name="Wilson R.K."/>
        </authorList>
    </citation>
    <scope>NUCLEOTIDE SEQUENCE [LARGE SCALE GENOMIC DNA]</scope>
    <source>
        <strain evidence="2">IAEA</strain>
    </source>
</reference>
<proteinExistence type="predicted"/>
<sequence>MQRCVHFGMTYVDISQIWIVRKTKLPDCRCYFYKWTGSQGGYYIRKAYQLVSNVIVSRWATQIMADKHSLSGAAVPKGCKAGNLDKSILNLPLRKPTTGVTAYKVGRGMSTGTTEAILVTSIKRRDTAVLNIDSHEMCTTPVMKYLVVVDATLAGNILDERVLELEKTGGFPRQVDITDKNMGVPLITNNYQHSKTLHSFDDATLFT</sequence>
<organism evidence="1 2">
    <name type="scientific">Glossina pallidipes</name>
    <name type="common">Tsetse fly</name>
    <dbReference type="NCBI Taxonomy" id="7398"/>
    <lineage>
        <taxon>Eukaryota</taxon>
        <taxon>Metazoa</taxon>
        <taxon>Ecdysozoa</taxon>
        <taxon>Arthropoda</taxon>
        <taxon>Hexapoda</taxon>
        <taxon>Insecta</taxon>
        <taxon>Pterygota</taxon>
        <taxon>Neoptera</taxon>
        <taxon>Endopterygota</taxon>
        <taxon>Diptera</taxon>
        <taxon>Brachycera</taxon>
        <taxon>Muscomorpha</taxon>
        <taxon>Hippoboscoidea</taxon>
        <taxon>Glossinidae</taxon>
        <taxon>Glossina</taxon>
    </lineage>
</organism>
<dbReference type="VEuPathDB" id="VectorBase:GPAI033070"/>
<protein>
    <submittedName>
        <fullName evidence="1">Uncharacterized protein</fullName>
    </submittedName>
</protein>
<reference evidence="1" key="2">
    <citation type="submission" date="2020-05" db="UniProtKB">
        <authorList>
            <consortium name="EnsemblMetazoa"/>
        </authorList>
    </citation>
    <scope>IDENTIFICATION</scope>
    <source>
        <strain evidence="1">IAEA</strain>
    </source>
</reference>
<accession>A0A1B0A371</accession>